<dbReference type="SUPFAM" id="SSF52833">
    <property type="entry name" value="Thioredoxin-like"/>
    <property type="match status" value="1"/>
</dbReference>
<proteinExistence type="predicted"/>
<protein>
    <recommendedName>
        <fullName evidence="3">Thioredoxin domain-containing protein</fullName>
    </recommendedName>
</protein>
<keyword evidence="2" id="KW-1185">Reference proteome</keyword>
<organism evidence="1 2">
    <name type="scientific">Brevibacillus ruminantium</name>
    <dbReference type="NCBI Taxonomy" id="2950604"/>
    <lineage>
        <taxon>Bacteria</taxon>
        <taxon>Bacillati</taxon>
        <taxon>Bacillota</taxon>
        <taxon>Bacilli</taxon>
        <taxon>Bacillales</taxon>
        <taxon>Paenibacillaceae</taxon>
        <taxon>Brevibacillus</taxon>
    </lineage>
</organism>
<evidence type="ECO:0000313" key="2">
    <source>
        <dbReference type="Proteomes" id="UP001056500"/>
    </source>
</evidence>
<dbReference type="Proteomes" id="UP001056500">
    <property type="component" value="Chromosome"/>
</dbReference>
<dbReference type="Gene3D" id="3.40.30.10">
    <property type="entry name" value="Glutaredoxin"/>
    <property type="match status" value="1"/>
</dbReference>
<name>A0ABY4WK84_9BACL</name>
<dbReference type="EMBL" id="CP098755">
    <property type="protein sequence ID" value="USG67269.1"/>
    <property type="molecule type" value="Genomic_DNA"/>
</dbReference>
<dbReference type="RefSeq" id="WP_251874371.1">
    <property type="nucleotide sequence ID" value="NZ_CP098755.1"/>
</dbReference>
<sequence>MRKLNQQVSYLPEAPTQGKNNQPHPIIGKNLWNELSIESTSVEGYRIVMISSPTCGACHHSLDYFFEKSGDKNTGFLCLTEDSEPEYARAFMADYSKKTTVLLVDANTLINLQMTIFPTFLVLESNGIVVKKFLLVEHLLSYLTDKQGKT</sequence>
<reference evidence="1" key="1">
    <citation type="submission" date="2022-06" db="EMBL/GenBank/DDBJ databases">
        <title>Genome sequencing of Brevibacillus sp. BB3-R1.</title>
        <authorList>
            <person name="Heo J."/>
            <person name="Lee D."/>
            <person name="Won M."/>
            <person name="Han B.-H."/>
            <person name="Hong S.-B."/>
            <person name="Kwon S.-W."/>
        </authorList>
    </citation>
    <scope>NUCLEOTIDE SEQUENCE</scope>
    <source>
        <strain evidence="1">BB3-R1</strain>
    </source>
</reference>
<evidence type="ECO:0008006" key="3">
    <source>
        <dbReference type="Google" id="ProtNLM"/>
    </source>
</evidence>
<accession>A0ABY4WK84</accession>
<gene>
    <name evidence="1" type="ORF">NDK47_08345</name>
</gene>
<dbReference type="InterPro" id="IPR036249">
    <property type="entry name" value="Thioredoxin-like_sf"/>
</dbReference>
<evidence type="ECO:0000313" key="1">
    <source>
        <dbReference type="EMBL" id="USG67269.1"/>
    </source>
</evidence>